<dbReference type="InterPro" id="IPR006094">
    <property type="entry name" value="Oxid_FAD_bind_N"/>
</dbReference>
<dbReference type="InterPro" id="IPR036318">
    <property type="entry name" value="FAD-bd_PCMH-like_sf"/>
</dbReference>
<dbReference type="SUPFAM" id="SSF55103">
    <property type="entry name" value="FAD-linked oxidases, C-terminal domain"/>
    <property type="match status" value="1"/>
</dbReference>
<dbReference type="Gene3D" id="3.40.462.10">
    <property type="entry name" value="FAD-linked oxidases, C-terminal domain"/>
    <property type="match status" value="1"/>
</dbReference>
<dbReference type="EMBL" id="JF429413">
    <property type="protein sequence ID" value="AAM97300.1"/>
    <property type="molecule type" value="Genomic_DNA"/>
</dbReference>
<evidence type="ECO:0000313" key="4">
    <source>
        <dbReference type="EMBL" id="AAM97300.1"/>
    </source>
</evidence>
<dbReference type="GO" id="GO:0008720">
    <property type="term" value="F:D-lactate dehydrogenase (NAD+) activity"/>
    <property type="evidence" value="ECO:0007669"/>
    <property type="project" value="TreeGrafter"/>
</dbReference>
<organism evidence="4">
    <name type="scientific">uncultured bacterium CSLC2</name>
    <dbReference type="NCBI Taxonomy" id="1091571"/>
    <lineage>
        <taxon>Bacteria</taxon>
        <taxon>environmental samples</taxon>
    </lineage>
</organism>
<dbReference type="PANTHER" id="PTHR11748:SF114">
    <property type="entry name" value="ARYL-ALCOHOL OXIDASE VANILLYL-ALCOHOL OXIDASE (AFU_ORTHOLOGUE AFUA_3G09500)-RELATED"/>
    <property type="match status" value="1"/>
</dbReference>
<protein>
    <submittedName>
        <fullName evidence="4">FAD/FMN-containing dehydrogenase</fullName>
    </submittedName>
</protein>
<keyword evidence="2" id="KW-0274">FAD</keyword>
<evidence type="ECO:0000259" key="3">
    <source>
        <dbReference type="PROSITE" id="PS51387"/>
    </source>
</evidence>
<dbReference type="AlphaFoldDB" id="Q8KP03"/>
<feature type="domain" description="FAD-binding PCMH-type" evidence="3">
    <location>
        <begin position="33"/>
        <end position="221"/>
    </location>
</feature>
<dbReference type="GO" id="GO:1903457">
    <property type="term" value="P:lactate catabolic process"/>
    <property type="evidence" value="ECO:0007669"/>
    <property type="project" value="TreeGrafter"/>
</dbReference>
<dbReference type="GO" id="GO:0004458">
    <property type="term" value="F:D-lactate dehydrogenase (cytochrome) activity"/>
    <property type="evidence" value="ECO:0007669"/>
    <property type="project" value="TreeGrafter"/>
</dbReference>
<dbReference type="InterPro" id="IPR016164">
    <property type="entry name" value="FAD-linked_Oxase-like_C"/>
</dbReference>
<dbReference type="GO" id="GO:0071949">
    <property type="term" value="F:FAD binding"/>
    <property type="evidence" value="ECO:0007669"/>
    <property type="project" value="InterPro"/>
</dbReference>
<dbReference type="Gene3D" id="3.30.43.10">
    <property type="entry name" value="Uridine Diphospho-n-acetylenolpyruvylglucosamine Reductase, domain 2"/>
    <property type="match status" value="1"/>
</dbReference>
<reference evidence="4" key="1">
    <citation type="journal article" date="2002" name="J. Am. Chem. Soc.">
        <title>New natural product families from an environmental DNA (eDNA) gene cluster.</title>
        <authorList>
            <person name="Brady S.F."/>
            <person name="Chao C.J."/>
            <person name="Clardy J."/>
        </authorList>
    </citation>
    <scope>NUCLEOTIDE SEQUENCE</scope>
</reference>
<dbReference type="SMR" id="Q8KP03"/>
<accession>Q8KP03</accession>
<dbReference type="InterPro" id="IPR016170">
    <property type="entry name" value="Cytok_DH_C_sf"/>
</dbReference>
<dbReference type="Gene3D" id="3.30.465.10">
    <property type="match status" value="1"/>
</dbReference>
<dbReference type="InterPro" id="IPR016169">
    <property type="entry name" value="FAD-bd_PCMH_sub2"/>
</dbReference>
<dbReference type="InterPro" id="IPR016167">
    <property type="entry name" value="FAD-bd_PCMH_sub1"/>
</dbReference>
<name>Q8KP03_9BACT</name>
<dbReference type="Pfam" id="PF01565">
    <property type="entry name" value="FAD_binding_4"/>
    <property type="match status" value="1"/>
</dbReference>
<proteinExistence type="predicted"/>
<keyword evidence="1" id="KW-0285">Flavoprotein</keyword>
<evidence type="ECO:0000256" key="2">
    <source>
        <dbReference type="ARBA" id="ARBA00022827"/>
    </source>
</evidence>
<sequence>MLEKAILAWKEIPGVEVLTQEEELERYHHATGDRVRRIPVALKVSESSQIRNILDIAQAHNVSLYPISTGLNWGYGTANPVVDDCAILDMSLMNRIVEFDAELGIVTVEPGVTQGQLYAYIQERSLPFLVPTTGTGPRASIMGNALERGYGVAPYTDHFGAVTAIEVILPNGRTYRPPLTELGSTVGDRIYKYGLGAYLDGIFTQSNLGIVTQLTIALARAPEHSEMFVFWISRDEELEEAVAMTKEILAEYPGTVPFVKMLNQLRAYAISYPYPKELVDTSGVMSTEKFDALARKRFITPWVCMGVVSGQTAVTRVVCKAIKKKIRARGFRHFFFNHWKLAIARGILHLKPFNRLLIRGTLDRLHSTLELFLGKPAGIELSINYWKSGVPLPHDREMDPGRDHTGLFWFSPLVPMKPDSVRKCITFITATCRAHQIEPLITITSLSGICLDMTVSILFNAQQEDEVARAHACYAALFKEGKKLGFVPYRIGIDFMPLIEEEESGVWEVVNLIKNALDPEHIIAPGRYSSSRSI</sequence>
<dbReference type="SUPFAM" id="SSF56176">
    <property type="entry name" value="FAD-binding/transporter-associated domain-like"/>
    <property type="match status" value="1"/>
</dbReference>
<reference evidence="4" key="2">
    <citation type="journal article" date="2011" name="J. Bacteriol.">
        <title>Long-chain N-acyl amino acid synthases are linked to the putative PEP-CTERM/exosortase protein-sorting system in Gram-negative bacteria.</title>
        <authorList>
            <person name="Craig J.W."/>
            <person name="Cherry M.A."/>
            <person name="Brady S.F."/>
        </authorList>
    </citation>
    <scope>NUCLEOTIDE SEQUENCE</scope>
</reference>
<dbReference type="PANTHER" id="PTHR11748">
    <property type="entry name" value="D-LACTATE DEHYDROGENASE"/>
    <property type="match status" value="1"/>
</dbReference>
<evidence type="ECO:0000256" key="1">
    <source>
        <dbReference type="ARBA" id="ARBA00022630"/>
    </source>
</evidence>
<dbReference type="PROSITE" id="PS51387">
    <property type="entry name" value="FAD_PCMH"/>
    <property type="match status" value="1"/>
</dbReference>
<dbReference type="InterPro" id="IPR016166">
    <property type="entry name" value="FAD-bd_PCMH"/>
</dbReference>